<dbReference type="RefSeq" id="XP_724776.1">
    <property type="nucleotide sequence ID" value="XM_719683.1"/>
</dbReference>
<dbReference type="Gene3D" id="3.40.50.12710">
    <property type="match status" value="1"/>
</dbReference>
<reference evidence="3" key="2">
    <citation type="submission" date="2014-05" db="EMBL/GenBank/DDBJ databases">
        <authorList>
            <person name="Aslett M.A."/>
            <person name="De Silva N."/>
        </authorList>
    </citation>
    <scope>NUCLEOTIDE SEQUENCE</scope>
    <source>
        <strain evidence="3">17X</strain>
    </source>
</reference>
<dbReference type="KEGG" id="pyo:PY17X_1121400"/>
<dbReference type="EMBL" id="LM993665">
    <property type="protein sequence ID" value="VTZ79488.1"/>
    <property type="molecule type" value="Genomic_DNA"/>
</dbReference>
<evidence type="ECO:0000313" key="2">
    <source>
        <dbReference type="EMBL" id="CDU18903.1"/>
    </source>
</evidence>
<evidence type="ECO:0000313" key="3">
    <source>
        <dbReference type="EMBL" id="VTZ79488.1"/>
    </source>
</evidence>
<sequence length="1297" mass="151156">MSGGEVIIEKNPSSKHCVAKKELLCDSIIWELLQNYYKKAAINAWKENIVPSFVTSNSKLAKDYARVIINYMKDWFNSNECDRNVPIYILEIGAGHGKFTYLILRALSKYKKYFKSMNLPEKPFVYVFTDVARDNITYCMNHEKLKKYINSRDNCDKTYSSKNNSYYDSENDKNEMINYDSSTNSSCCSSSYNETNYSDDKPKNYSNYSMLDFAYFDGNDTSDKIYLEITKKYIPSGTPIVLICNYVLDSLLTDAWIVNSENCTKRALLSVYSPIEETDKTNADIMLRMSVKWDWEKIDIDEEIKKEQTNKPSDYLRKYEDIYTVLKLYSYFNQNLSFVLPVGAFILFKRILKLSNNKLLCLIGDKGYQSYEEFRGYRDPHIVVHGSLSFMVNLNAICLFFLSLGGYYIYTPYSDTFQVVTLLLHKKTNDFTIRGQIQNNNVMENGLFSKPDGKSSVDASGNTITPYDRVKNSYIIKYFKKNAKAHQKKKNNRYYNKLSNHEYDTERDLINLQLNDLNNGGETIYKKMKKINLKNLNNMSIHFGGTISSFFDNVEQIPPDILISWQKSVIHNINNYPANVSIKELISLLRYSNYDSDVFFNIRSSFTNLACYPNINGRTEKDILLDIKECYDNYYSLKGDEDIADACGHICMKFGEFNKSIYYLKESLRNFKESRHSSTYINIASCYKILCNYNKSLKYIKSAIKLSKKENNKKNKNVPTNNINYSHDLLYNIQFCLNPIEYSIIGINYYVQNDGLYYLSFEHKIKLKYIFLLSKEEENVLKYMNNKYNTIQYEKSNRNLNFSDIKIIKIFDDNKVVSLKQLYEQDNHNNTKHYYEESEKKKNNNNNNDDDEINKMNFYTNVESIKKNLAECLKKYHFHFSVIDCPWVIKPDIVNLMLENSKHIITYGTLSDIPNKSSETILNYKNYSEKISWINNNYMHDECLYEAREALNYIKQVTSITVTHYSPNLFNNKNKAIKNKDILTDDLCMILSMLQIILGYQLSGLTANFLKTNKRSESLEVDYDDNNNHNTISKETEKDNSRNKISEPFPDYNCLSGILTFSKKKKLSEEDEVEICGNYLIMNNKNDEFVTKINIIGVFGSICLKKTLSNWNIHIFNINGETIFDKSGRMATSQNANDVFISQYLIKTNGKLNNIKHYSEYYSKDTSINNNEPFDSDVDILVFTSDEENSDAHLKENFVNTPLDKTKDVSENNTENDNKDSYFGDFNLEIMKNLPGKRFYSTGKGAYENINFDKDLIDITVNNNTFYSRIIEGINMSYDQKGAMINFKYNPNTNPEK</sequence>
<feature type="compositionally biased region" description="Basic and acidic residues" evidence="1">
    <location>
        <begin position="830"/>
        <end position="842"/>
    </location>
</feature>
<evidence type="ECO:0000256" key="1">
    <source>
        <dbReference type="SAM" id="MobiDB-lite"/>
    </source>
</evidence>
<dbReference type="VEuPathDB" id="PlasmoDB:PY17X_1121400"/>
<dbReference type="VEuPathDB" id="PlasmoDB:PY04476"/>
<dbReference type="EMBL" id="LK934639">
    <property type="protein sequence ID" value="CDU18903.1"/>
    <property type="molecule type" value="Genomic_DNA"/>
</dbReference>
<dbReference type="GeneID" id="3790104"/>
<dbReference type="VEuPathDB" id="PlasmoDB:PYYM_1122300"/>
<accession>A0A077Y623</accession>
<dbReference type="SUPFAM" id="SSF48452">
    <property type="entry name" value="TPR-like"/>
    <property type="match status" value="1"/>
</dbReference>
<dbReference type="OrthoDB" id="64915at2759"/>
<organism evidence="2 5">
    <name type="scientific">Plasmodium yoelii</name>
    <dbReference type="NCBI Taxonomy" id="5861"/>
    <lineage>
        <taxon>Eukaryota</taxon>
        <taxon>Sar</taxon>
        <taxon>Alveolata</taxon>
        <taxon>Apicomplexa</taxon>
        <taxon>Aconoidasida</taxon>
        <taxon>Haemosporida</taxon>
        <taxon>Plasmodiidae</taxon>
        <taxon>Plasmodium</taxon>
        <taxon>Plasmodium (Vinckeia)</taxon>
    </lineage>
</organism>
<dbReference type="Gene3D" id="1.25.40.10">
    <property type="entry name" value="Tetratricopeptide repeat domain"/>
    <property type="match status" value="1"/>
</dbReference>
<dbReference type="InterPro" id="IPR038375">
    <property type="entry name" value="NDUFAF7_sf"/>
</dbReference>
<feature type="region of interest" description="Disordered" evidence="1">
    <location>
        <begin position="830"/>
        <end position="853"/>
    </location>
</feature>
<dbReference type="Proteomes" id="UP000072904">
    <property type="component" value="Chromosome 11"/>
</dbReference>
<feature type="compositionally biased region" description="Basic and acidic residues" evidence="1">
    <location>
        <begin position="1032"/>
        <end position="1043"/>
    </location>
</feature>
<dbReference type="Proteomes" id="UP000072874">
    <property type="component" value="Chromosome 11"/>
</dbReference>
<gene>
    <name evidence="3" type="ORF">PY17X_1121400</name>
    <name evidence="2" type="ORF">PYYM_1122300</name>
</gene>
<evidence type="ECO:0000313" key="4">
    <source>
        <dbReference type="Proteomes" id="UP000072874"/>
    </source>
</evidence>
<dbReference type="InterPro" id="IPR011990">
    <property type="entry name" value="TPR-like_helical_dom_sf"/>
</dbReference>
<protein>
    <submittedName>
        <fullName evidence="2">Uncharacterized protein</fullName>
    </submittedName>
</protein>
<dbReference type="OMA" id="PHIVVHG"/>
<evidence type="ECO:0000313" key="5">
    <source>
        <dbReference type="Proteomes" id="UP000072904"/>
    </source>
</evidence>
<reference evidence="2" key="3">
    <citation type="submission" date="2014-05" db="EMBL/GenBank/DDBJ databases">
        <authorList>
            <person name="Aslett A.Martin."/>
            <person name="De Silva Nishadi"/>
        </authorList>
    </citation>
    <scope>NUCLEOTIDE SEQUENCE</scope>
    <source>
        <strain evidence="2">YM</strain>
    </source>
</reference>
<feature type="region of interest" description="Disordered" evidence="1">
    <location>
        <begin position="1021"/>
        <end position="1043"/>
    </location>
</feature>
<reference evidence="4 5" key="1">
    <citation type="journal article" date="2014" name="BMC Biol.">
        <title>A comprehensive evaluation of rodent malaria parasite genomes and gene expression.</title>
        <authorList>
            <person name="Otto T.D."/>
            <person name="Bohme U."/>
            <person name="Jackson A.P."/>
            <person name="Hunt M."/>
            <person name="Franke-Fayard B."/>
            <person name="Hoeijmakers W.A."/>
            <person name="Religa A.A."/>
            <person name="Robertson L."/>
            <person name="Sanders M."/>
            <person name="Ogun S.A."/>
            <person name="Cunningham D."/>
            <person name="Erhart A."/>
            <person name="Billker O."/>
            <person name="Khan S.M."/>
            <person name="Stunnenberg H.G."/>
            <person name="Langhorne J."/>
            <person name="Holder A.A."/>
            <person name="Waters A.P."/>
            <person name="Newbold C.I."/>
            <person name="Pain A."/>
            <person name="Berriman M."/>
            <person name="Janse C.J."/>
        </authorList>
    </citation>
    <scope>NUCLEOTIDE SEQUENCE [LARGE SCALE GENOMIC DNA]</scope>
    <source>
        <strain evidence="3 4">17X</strain>
        <strain evidence="2 5">YM</strain>
    </source>
</reference>
<reference evidence="3" key="4">
    <citation type="submission" date="2019-05" db="EMBL/GenBank/DDBJ databases">
        <authorList>
            <consortium name="Pathogen Informatics"/>
        </authorList>
    </citation>
    <scope>NUCLEOTIDE SEQUENCE</scope>
    <source>
        <strain evidence="3">17X</strain>
    </source>
</reference>
<proteinExistence type="predicted"/>
<dbReference type="VEuPathDB" id="PlasmoDB:Py17XNL_001105613"/>
<name>A0A077Y623_PLAYE</name>